<protein>
    <recommendedName>
        <fullName evidence="7">Transducin family protein / WD-40 repeat family protein</fullName>
    </recommendedName>
</protein>
<dbReference type="EMBL" id="JANCYU010000048">
    <property type="protein sequence ID" value="KAK4527115.1"/>
    <property type="molecule type" value="Genomic_DNA"/>
</dbReference>
<name>A0AAV9II35_9RHOD</name>
<dbReference type="SUPFAM" id="SSF50978">
    <property type="entry name" value="WD40 repeat-like"/>
    <property type="match status" value="1"/>
</dbReference>
<dbReference type="InterPro" id="IPR015943">
    <property type="entry name" value="WD40/YVTN_repeat-like_dom_sf"/>
</dbReference>
<gene>
    <name evidence="5" type="ORF">GAYE_SCF35G5037</name>
</gene>
<dbReference type="InterPro" id="IPR036322">
    <property type="entry name" value="WD40_repeat_dom_sf"/>
</dbReference>
<evidence type="ECO:0000313" key="5">
    <source>
        <dbReference type="EMBL" id="KAK4527115.1"/>
    </source>
</evidence>
<comment type="caution">
    <text evidence="5">The sequence shown here is derived from an EMBL/GenBank/DDBJ whole genome shotgun (WGS) entry which is preliminary data.</text>
</comment>
<dbReference type="Pfam" id="PF00400">
    <property type="entry name" value="WD40"/>
    <property type="match status" value="1"/>
</dbReference>
<proteinExistence type="inferred from homology"/>
<dbReference type="Proteomes" id="UP001300502">
    <property type="component" value="Unassembled WGS sequence"/>
</dbReference>
<dbReference type="SMART" id="SM00320">
    <property type="entry name" value="WD40"/>
    <property type="match status" value="5"/>
</dbReference>
<dbReference type="InterPro" id="IPR050505">
    <property type="entry name" value="WDR55/POC1"/>
</dbReference>
<accession>A0AAV9II35</accession>
<dbReference type="InterPro" id="IPR001680">
    <property type="entry name" value="WD40_rpt"/>
</dbReference>
<organism evidence="5 6">
    <name type="scientific">Galdieria yellowstonensis</name>
    <dbReference type="NCBI Taxonomy" id="3028027"/>
    <lineage>
        <taxon>Eukaryota</taxon>
        <taxon>Rhodophyta</taxon>
        <taxon>Bangiophyceae</taxon>
        <taxon>Galdieriales</taxon>
        <taxon>Galdieriaceae</taxon>
        <taxon>Galdieria</taxon>
    </lineage>
</organism>
<keyword evidence="6" id="KW-1185">Reference proteome</keyword>
<dbReference type="PANTHER" id="PTHR44019">
    <property type="entry name" value="WD REPEAT-CONTAINING PROTEIN 55"/>
    <property type="match status" value="1"/>
</dbReference>
<feature type="region of interest" description="Disordered" evidence="4">
    <location>
        <begin position="326"/>
        <end position="345"/>
    </location>
</feature>
<comment type="similarity">
    <text evidence="1">Belongs to the WD repeat WDR55 family.</text>
</comment>
<sequence length="356" mass="39483">MASIPLELPSIDFYYDFLKKTLFYISCERKLYCVHVEQDNLYLPSLVPKDSTVARGFCDTLQVNSVLLDGPENLLCVVGSAENVFVGSTSGTIFQVDKSSGETVSQWGFENKKDDAAVVLKSWNNMLVVGYDSGRVRLWDTRQARKPAYSYRGHEDSVTDITVREPRDTLDLTTVLSSGGEGTVSVFELRKSSSPIVTESVQDEITCLSWIKNDSILVCGTLEGDLMMFEWRLWDQLLDNCKGHPDAIGDMCSVDNDTLLTGSDDGLLRLVSIHPNKMIGVVGLPFELPIEKIALDPISKTLVCSSHDCFITCFDASCLYEKDTSTDNMKDVSHSKGKKRKAAAGQETISSFFEDL</sequence>
<keyword evidence="2" id="KW-0853">WD repeat</keyword>
<reference evidence="5 6" key="1">
    <citation type="submission" date="2022-07" db="EMBL/GenBank/DDBJ databases">
        <title>Genome-wide signatures of adaptation to extreme environments.</title>
        <authorList>
            <person name="Cho C.H."/>
            <person name="Yoon H.S."/>
        </authorList>
    </citation>
    <scope>NUCLEOTIDE SEQUENCE [LARGE SCALE GENOMIC DNA]</scope>
    <source>
        <strain evidence="5 6">108.79 E11</strain>
    </source>
</reference>
<dbReference type="Gene3D" id="2.130.10.10">
    <property type="entry name" value="YVTN repeat-like/Quinoprotein amine dehydrogenase"/>
    <property type="match status" value="1"/>
</dbReference>
<evidence type="ECO:0000256" key="4">
    <source>
        <dbReference type="SAM" id="MobiDB-lite"/>
    </source>
</evidence>
<evidence type="ECO:0000256" key="3">
    <source>
        <dbReference type="ARBA" id="ARBA00022737"/>
    </source>
</evidence>
<keyword evidence="3" id="KW-0677">Repeat</keyword>
<evidence type="ECO:0000256" key="2">
    <source>
        <dbReference type="ARBA" id="ARBA00022574"/>
    </source>
</evidence>
<evidence type="ECO:0000313" key="6">
    <source>
        <dbReference type="Proteomes" id="UP001300502"/>
    </source>
</evidence>
<dbReference type="PANTHER" id="PTHR44019:SF20">
    <property type="entry name" value="WD REPEAT-CONTAINING PROTEIN 55"/>
    <property type="match status" value="1"/>
</dbReference>
<dbReference type="AlphaFoldDB" id="A0AAV9II35"/>
<evidence type="ECO:0000256" key="1">
    <source>
        <dbReference type="ARBA" id="ARBA00007625"/>
    </source>
</evidence>
<evidence type="ECO:0008006" key="7">
    <source>
        <dbReference type="Google" id="ProtNLM"/>
    </source>
</evidence>